<feature type="region of interest" description="Disordered" evidence="1">
    <location>
        <begin position="232"/>
        <end position="346"/>
    </location>
</feature>
<feature type="compositionally biased region" description="Basic and acidic residues" evidence="1">
    <location>
        <begin position="232"/>
        <end position="244"/>
    </location>
</feature>
<gene>
    <name evidence="2" type="ORF">TRFO_11393</name>
</gene>
<evidence type="ECO:0000313" key="3">
    <source>
        <dbReference type="Proteomes" id="UP000179807"/>
    </source>
</evidence>
<dbReference type="Proteomes" id="UP000179807">
    <property type="component" value="Unassembled WGS sequence"/>
</dbReference>
<feature type="compositionally biased region" description="Basic and acidic residues" evidence="1">
    <location>
        <begin position="282"/>
        <end position="326"/>
    </location>
</feature>
<reference evidence="2" key="1">
    <citation type="submission" date="2016-10" db="EMBL/GenBank/DDBJ databases">
        <authorList>
            <person name="Benchimol M."/>
            <person name="Almeida L.G."/>
            <person name="Vasconcelos A.T."/>
            <person name="Perreira-Neves A."/>
            <person name="Rosa I.A."/>
            <person name="Tasca T."/>
            <person name="Bogo M.R."/>
            <person name="de Souza W."/>
        </authorList>
    </citation>
    <scope>NUCLEOTIDE SEQUENCE [LARGE SCALE GENOMIC DNA]</scope>
    <source>
        <strain evidence="2">K</strain>
    </source>
</reference>
<organism evidence="2 3">
    <name type="scientific">Tritrichomonas foetus</name>
    <dbReference type="NCBI Taxonomy" id="1144522"/>
    <lineage>
        <taxon>Eukaryota</taxon>
        <taxon>Metamonada</taxon>
        <taxon>Parabasalia</taxon>
        <taxon>Tritrichomonadida</taxon>
        <taxon>Tritrichomonadidae</taxon>
        <taxon>Tritrichomonas</taxon>
    </lineage>
</organism>
<feature type="compositionally biased region" description="Basic and acidic residues" evidence="1">
    <location>
        <begin position="255"/>
        <end position="269"/>
    </location>
</feature>
<dbReference type="OrthoDB" id="10685709at2759"/>
<evidence type="ECO:0000256" key="1">
    <source>
        <dbReference type="SAM" id="MobiDB-lite"/>
    </source>
</evidence>
<evidence type="ECO:0000313" key="2">
    <source>
        <dbReference type="EMBL" id="OHS94112.1"/>
    </source>
</evidence>
<dbReference type="AlphaFoldDB" id="A0A1J4J3T4"/>
<dbReference type="EMBL" id="MLAK01001348">
    <property type="protein sequence ID" value="OHS94112.1"/>
    <property type="molecule type" value="Genomic_DNA"/>
</dbReference>
<name>A0A1J4J3T4_9EUKA</name>
<proteinExistence type="predicted"/>
<feature type="region of interest" description="Disordered" evidence="1">
    <location>
        <begin position="113"/>
        <end position="138"/>
    </location>
</feature>
<comment type="caution">
    <text evidence="2">The sequence shown here is derived from an EMBL/GenBank/DDBJ whole genome shotgun (WGS) entry which is preliminary data.</text>
</comment>
<accession>A0A1J4J3T4</accession>
<sequence length="358" mass="41266">MRAASTLSRPTSRSKITKSQAMMTPNVNSTTPNYNNNLTNINTSEPTVLISNANKHMNHNTNTQYIAPSTKALLESNKDFLFPHRTINISPYEVKEGPFSELNWSNVLSQTCSPSPRGSSTLARQPNPASKKGVSSNSNGVIGIDNFDPNIPVTFTESYTIKAIKRLGIQQTDLFYPTKEEIEKIAGDKNYYKERLIYRANKYLENVRAEREKIIRLEQYELHIDPDIAKQRECASQKRSKSENKPPLCYHANMRKREVTSRAEFEKSKKYNRNIQLPPDEVTYRKSDQRNEKKSNERKNEKLNERTQKRFDGEISERMVSKDKPKVKAPLKQANENRFKTSRSKFTRSSIELDHTIL</sequence>
<dbReference type="GeneID" id="94830716"/>
<keyword evidence="3" id="KW-1185">Reference proteome</keyword>
<protein>
    <submittedName>
        <fullName evidence="2">Uncharacterized protein</fullName>
    </submittedName>
</protein>
<dbReference type="VEuPathDB" id="TrichDB:TRFO_11393"/>
<dbReference type="RefSeq" id="XP_068347249.1">
    <property type="nucleotide sequence ID" value="XM_068496012.1"/>
</dbReference>